<evidence type="ECO:0000256" key="2">
    <source>
        <dbReference type="ARBA" id="ARBA00022475"/>
    </source>
</evidence>
<comment type="subcellular location">
    <subcellularLocation>
        <location evidence="1">Cell membrane</location>
        <topology evidence="1">Multi-pass membrane protein</topology>
    </subcellularLocation>
</comment>
<feature type="domain" description="ABC3 transporter permease C-terminal" evidence="7">
    <location>
        <begin position="76"/>
        <end position="187"/>
    </location>
</feature>
<feature type="transmembrane region" description="Helical" evidence="6">
    <location>
        <begin position="439"/>
        <end position="461"/>
    </location>
</feature>
<name>A0A8J3C4Y3_9ACTN</name>
<feature type="transmembrane region" description="Helical" evidence="6">
    <location>
        <begin position="163"/>
        <end position="185"/>
    </location>
</feature>
<dbReference type="InterPro" id="IPR003838">
    <property type="entry name" value="ABC3_permease_C"/>
</dbReference>
<dbReference type="EMBL" id="BMMX01000036">
    <property type="protein sequence ID" value="GGL11142.1"/>
    <property type="molecule type" value="Genomic_DNA"/>
</dbReference>
<keyword evidence="4 6" id="KW-1133">Transmembrane helix</keyword>
<evidence type="ECO:0000313" key="8">
    <source>
        <dbReference type="EMBL" id="GGL11142.1"/>
    </source>
</evidence>
<accession>A0A8J3C4Y3</accession>
<feature type="domain" description="ABC3 transporter permease C-terminal" evidence="7">
    <location>
        <begin position="350"/>
        <end position="459"/>
    </location>
</feature>
<proteinExistence type="predicted"/>
<dbReference type="RefSeq" id="WP_189081976.1">
    <property type="nucleotide sequence ID" value="NZ_BMMX01000036.1"/>
</dbReference>
<evidence type="ECO:0000313" key="9">
    <source>
        <dbReference type="Proteomes" id="UP000656042"/>
    </source>
</evidence>
<dbReference type="Pfam" id="PF02687">
    <property type="entry name" value="FtsX"/>
    <property type="match status" value="2"/>
</dbReference>
<comment type="caution">
    <text evidence="8">The sequence shown here is derived from an EMBL/GenBank/DDBJ whole genome shotgun (WGS) entry which is preliminary data.</text>
</comment>
<evidence type="ECO:0000256" key="6">
    <source>
        <dbReference type="SAM" id="Phobius"/>
    </source>
</evidence>
<evidence type="ECO:0000256" key="1">
    <source>
        <dbReference type="ARBA" id="ARBA00004651"/>
    </source>
</evidence>
<keyword evidence="3 6" id="KW-0812">Transmembrane</keyword>
<evidence type="ECO:0000256" key="5">
    <source>
        <dbReference type="ARBA" id="ARBA00023136"/>
    </source>
</evidence>
<evidence type="ECO:0000259" key="7">
    <source>
        <dbReference type="Pfam" id="PF02687"/>
    </source>
</evidence>
<dbReference type="Proteomes" id="UP000656042">
    <property type="component" value="Unassembled WGS sequence"/>
</dbReference>
<reference evidence="8" key="2">
    <citation type="submission" date="2020-09" db="EMBL/GenBank/DDBJ databases">
        <authorList>
            <person name="Sun Q."/>
            <person name="Zhou Y."/>
        </authorList>
    </citation>
    <scope>NUCLEOTIDE SEQUENCE</scope>
    <source>
        <strain evidence="8">CGMCC 4.7299</strain>
    </source>
</reference>
<sequence>MRPSTLARLALAGSRTDTLRVLLTTASSALATLILLTAAAVAAVEEAGGSDPVVHRYRPALLAEDGLRPGIVITLVLLALPVLALAGQCVRFGSPARDRRLSAFRLAGATPGQAALIAVTETVVAAMAGSVVGLAVFLVLRWLLDSPNAEGRRVLPTDVLPTAPAIVLAMLVVPVLAGLAAAVLMRKVIITPLGLVRRVRQKPPSVIPGVLLLAGVFGLLIVGFTDKALSTVLRHTGLHLFMALGAMVIMLAVAGVLIGTGWISHTTGRLLRRYGRTPATLLAGRQLMADPWSGSRTLSALLATVVIGAAVLAYRSELVSRLRASRTGSGGGPAAPIDFYTNAVDLITVAVSIGIAAAAAGILVTLADGIVARRRTLSALVATGVPRRTLAAATAWQTLAPLVPATLIAVIVGTGLIRATTTSMAQESDVDVPMPIGSLTLLGAGTLIVMTLVVLVSMVFLRMSATAEELRTT</sequence>
<gene>
    <name evidence="8" type="ORF">GCM10012284_52330</name>
</gene>
<feature type="transmembrane region" description="Helical" evidence="6">
    <location>
        <begin position="71"/>
        <end position="93"/>
    </location>
</feature>
<feature type="transmembrane region" description="Helical" evidence="6">
    <location>
        <begin position="114"/>
        <end position="143"/>
    </location>
</feature>
<feature type="transmembrane region" description="Helical" evidence="6">
    <location>
        <begin position="398"/>
        <end position="419"/>
    </location>
</feature>
<feature type="transmembrane region" description="Helical" evidence="6">
    <location>
        <begin position="297"/>
        <end position="314"/>
    </location>
</feature>
<feature type="transmembrane region" description="Helical" evidence="6">
    <location>
        <begin position="237"/>
        <end position="263"/>
    </location>
</feature>
<keyword evidence="5 6" id="KW-0472">Membrane</keyword>
<protein>
    <recommendedName>
        <fullName evidence="7">ABC3 transporter permease C-terminal domain-containing protein</fullName>
    </recommendedName>
</protein>
<evidence type="ECO:0000256" key="3">
    <source>
        <dbReference type="ARBA" id="ARBA00022692"/>
    </source>
</evidence>
<keyword evidence="9" id="KW-1185">Reference proteome</keyword>
<feature type="transmembrane region" description="Helical" evidence="6">
    <location>
        <begin position="206"/>
        <end position="225"/>
    </location>
</feature>
<keyword evidence="2" id="KW-1003">Cell membrane</keyword>
<evidence type="ECO:0000256" key="4">
    <source>
        <dbReference type="ARBA" id="ARBA00022989"/>
    </source>
</evidence>
<reference evidence="8" key="1">
    <citation type="journal article" date="2014" name="Int. J. Syst. Evol. Microbiol.">
        <title>Complete genome sequence of Corynebacterium casei LMG S-19264T (=DSM 44701T), isolated from a smear-ripened cheese.</title>
        <authorList>
            <consortium name="US DOE Joint Genome Institute (JGI-PGF)"/>
            <person name="Walter F."/>
            <person name="Albersmeier A."/>
            <person name="Kalinowski J."/>
            <person name="Ruckert C."/>
        </authorList>
    </citation>
    <scope>NUCLEOTIDE SEQUENCE</scope>
    <source>
        <strain evidence="8">CGMCC 4.7299</strain>
    </source>
</reference>
<dbReference type="GO" id="GO:0005886">
    <property type="term" value="C:plasma membrane"/>
    <property type="evidence" value="ECO:0007669"/>
    <property type="project" value="UniProtKB-SubCell"/>
</dbReference>
<feature type="transmembrane region" description="Helical" evidence="6">
    <location>
        <begin position="346"/>
        <end position="367"/>
    </location>
</feature>
<organism evidence="8 9">
    <name type="scientific">Mangrovihabitans endophyticus</name>
    <dbReference type="NCBI Taxonomy" id="1751298"/>
    <lineage>
        <taxon>Bacteria</taxon>
        <taxon>Bacillati</taxon>
        <taxon>Actinomycetota</taxon>
        <taxon>Actinomycetes</taxon>
        <taxon>Micromonosporales</taxon>
        <taxon>Micromonosporaceae</taxon>
        <taxon>Mangrovihabitans</taxon>
    </lineage>
</organism>
<feature type="transmembrane region" description="Helical" evidence="6">
    <location>
        <begin position="21"/>
        <end position="44"/>
    </location>
</feature>
<dbReference type="AlphaFoldDB" id="A0A8J3C4Y3"/>